<name>A0A2P2QYQ5_RHIMU</name>
<accession>A0A2P2QYQ5</accession>
<proteinExistence type="predicted"/>
<sequence length="92" mass="10260">MPVSRVMVSKICLDNQRKMQPTGESSACLIAPLPQLLLANLPSLINDRKGKLGFNFLKIGALPWHNMGVIYNQHVMCLIHFGCRAEFVPTIL</sequence>
<reference evidence="1" key="1">
    <citation type="submission" date="2018-02" db="EMBL/GenBank/DDBJ databases">
        <title>Rhizophora mucronata_Transcriptome.</title>
        <authorList>
            <person name="Meera S.P."/>
            <person name="Sreeshan A."/>
            <person name="Augustine A."/>
        </authorList>
    </citation>
    <scope>NUCLEOTIDE SEQUENCE</scope>
    <source>
        <tissue evidence="1">Leaf</tissue>
    </source>
</reference>
<dbReference type="AlphaFoldDB" id="A0A2P2QYQ5"/>
<protein>
    <submittedName>
        <fullName evidence="1">Uncharacterized protein</fullName>
    </submittedName>
</protein>
<dbReference type="EMBL" id="GGEC01091530">
    <property type="protein sequence ID" value="MBX72014.1"/>
    <property type="molecule type" value="Transcribed_RNA"/>
</dbReference>
<evidence type="ECO:0000313" key="1">
    <source>
        <dbReference type="EMBL" id="MBX72014.1"/>
    </source>
</evidence>
<organism evidence="1">
    <name type="scientific">Rhizophora mucronata</name>
    <name type="common">Asiatic mangrove</name>
    <dbReference type="NCBI Taxonomy" id="61149"/>
    <lineage>
        <taxon>Eukaryota</taxon>
        <taxon>Viridiplantae</taxon>
        <taxon>Streptophyta</taxon>
        <taxon>Embryophyta</taxon>
        <taxon>Tracheophyta</taxon>
        <taxon>Spermatophyta</taxon>
        <taxon>Magnoliopsida</taxon>
        <taxon>eudicotyledons</taxon>
        <taxon>Gunneridae</taxon>
        <taxon>Pentapetalae</taxon>
        <taxon>rosids</taxon>
        <taxon>fabids</taxon>
        <taxon>Malpighiales</taxon>
        <taxon>Rhizophoraceae</taxon>
        <taxon>Rhizophora</taxon>
    </lineage>
</organism>